<dbReference type="GO" id="GO:0008270">
    <property type="term" value="F:zinc ion binding"/>
    <property type="evidence" value="ECO:0007669"/>
    <property type="project" value="UniProtKB-KW"/>
</dbReference>
<comment type="similarity">
    <text evidence="1">Belongs to the DNA repair enzymes AP/ExoA family.</text>
</comment>
<dbReference type="EMBL" id="SELW01000657">
    <property type="protein sequence ID" value="TID15036.1"/>
    <property type="molecule type" value="Genomic_DNA"/>
</dbReference>
<dbReference type="GO" id="GO:0005634">
    <property type="term" value="C:nucleus"/>
    <property type="evidence" value="ECO:0007669"/>
    <property type="project" value="TreeGrafter"/>
</dbReference>
<keyword evidence="7 10" id="KW-0460">Magnesium</keyword>
<evidence type="ECO:0000256" key="11">
    <source>
        <dbReference type="PIRSR" id="PIRSR604808-3"/>
    </source>
</evidence>
<evidence type="ECO:0000256" key="6">
    <source>
        <dbReference type="ARBA" id="ARBA00022833"/>
    </source>
</evidence>
<dbReference type="GO" id="GO:0006284">
    <property type="term" value="P:base-excision repair"/>
    <property type="evidence" value="ECO:0007669"/>
    <property type="project" value="TreeGrafter"/>
</dbReference>
<keyword evidence="3 10" id="KW-0479">Metal-binding</keyword>
<accession>A0A4V4NF72</accession>
<feature type="active site" description="Proton acceptor" evidence="9">
    <location>
        <position position="297"/>
    </location>
</feature>
<dbReference type="GO" id="GO:0008081">
    <property type="term" value="F:phosphoric diester hydrolase activity"/>
    <property type="evidence" value="ECO:0007669"/>
    <property type="project" value="TreeGrafter"/>
</dbReference>
<name>A0A4V4NF72_9ASCO</name>
<dbReference type="PANTHER" id="PTHR22748">
    <property type="entry name" value="AP ENDONUCLEASE"/>
    <property type="match status" value="1"/>
</dbReference>
<dbReference type="InterPro" id="IPR010666">
    <property type="entry name" value="Znf_GRF"/>
</dbReference>
<evidence type="ECO:0000313" key="16">
    <source>
        <dbReference type="Proteomes" id="UP000307173"/>
    </source>
</evidence>
<keyword evidence="10" id="KW-0464">Manganese</keyword>
<keyword evidence="16" id="KW-1185">Reference proteome</keyword>
<feature type="domain" description="GRF-type" evidence="14">
    <location>
        <begin position="452"/>
        <end position="514"/>
    </location>
</feature>
<dbReference type="PANTHER" id="PTHR22748:SF4">
    <property type="entry name" value="DNA-(APURINIC OR APYRIMIDINIC SITE) ENDONUCLEASE 2"/>
    <property type="match status" value="1"/>
</dbReference>
<keyword evidence="8" id="KW-0539">Nucleus</keyword>
<dbReference type="Pfam" id="PF06839">
    <property type="entry name" value="Zn_ribbon_GRF"/>
    <property type="match status" value="1"/>
</dbReference>
<dbReference type="AlphaFoldDB" id="A0A4V4NF72"/>
<evidence type="ECO:0000256" key="10">
    <source>
        <dbReference type="PIRSR" id="PIRSR604808-2"/>
    </source>
</evidence>
<evidence type="ECO:0000256" key="7">
    <source>
        <dbReference type="ARBA" id="ARBA00022842"/>
    </source>
</evidence>
<feature type="binding site" evidence="10">
    <location>
        <position position="296"/>
    </location>
    <ligand>
        <name>Mg(2+)</name>
        <dbReference type="ChEBI" id="CHEBI:18420"/>
        <label>1</label>
    </ligand>
</feature>
<organism evidence="15 16">
    <name type="scientific">Pichia inconspicua</name>
    <dbReference type="NCBI Taxonomy" id="52247"/>
    <lineage>
        <taxon>Eukaryota</taxon>
        <taxon>Fungi</taxon>
        <taxon>Dikarya</taxon>
        <taxon>Ascomycota</taxon>
        <taxon>Saccharomycotina</taxon>
        <taxon>Pichiomycetes</taxon>
        <taxon>Pichiales</taxon>
        <taxon>Pichiaceae</taxon>
        <taxon>Pichia</taxon>
    </lineage>
</organism>
<feature type="active site" evidence="9">
    <location>
        <position position="126"/>
    </location>
</feature>
<dbReference type="PROSITE" id="PS51435">
    <property type="entry name" value="AP_NUCLEASE_F1_4"/>
    <property type="match status" value="1"/>
</dbReference>
<feature type="binding site" evidence="10">
    <location>
        <position position="169"/>
    </location>
    <ligand>
        <name>Mg(2+)</name>
        <dbReference type="ChEBI" id="CHEBI:18420"/>
        <label>1</label>
    </ligand>
</feature>
<dbReference type="OrthoDB" id="391817at2759"/>
<feature type="binding site" evidence="10">
    <location>
        <position position="167"/>
    </location>
    <ligand>
        <name>Mg(2+)</name>
        <dbReference type="ChEBI" id="CHEBI:18420"/>
        <label>1</label>
    </ligand>
</feature>
<feature type="binding site" evidence="10">
    <location>
        <position position="297"/>
    </location>
    <ligand>
        <name>Mg(2+)</name>
        <dbReference type="ChEBI" id="CHEBI:18420"/>
        <label>1</label>
    </ligand>
</feature>
<evidence type="ECO:0000256" key="1">
    <source>
        <dbReference type="ARBA" id="ARBA00007092"/>
    </source>
</evidence>
<evidence type="ECO:0000256" key="12">
    <source>
        <dbReference type="PROSITE-ProRule" id="PRU01343"/>
    </source>
</evidence>
<dbReference type="GO" id="GO:0003906">
    <property type="term" value="F:DNA-(apurinic or apyrimidinic site) endonuclease activity"/>
    <property type="evidence" value="ECO:0007669"/>
    <property type="project" value="TreeGrafter"/>
</dbReference>
<evidence type="ECO:0000256" key="4">
    <source>
        <dbReference type="ARBA" id="ARBA00022771"/>
    </source>
</evidence>
<dbReference type="Pfam" id="PF03372">
    <property type="entry name" value="Exo_endo_phos"/>
    <property type="match status" value="1"/>
</dbReference>
<feature type="region of interest" description="Disordered" evidence="13">
    <location>
        <begin position="397"/>
        <end position="425"/>
    </location>
</feature>
<sequence length="515" mass="58411">MHADVLSFQELKLQKLDVNRNIAVIPDFNSFITVPKTKRGYSGTSLFIKSSLNVVKVEEGITGYLDVSSDPGITYRKIWEKLGNDSLAIGGYTNNIVDWKEGIDLDSDGRAIIAELENSVIIIAVYCPANSMATEIEESKRCLFLTTLFQRAENLEKLGKHVIIMGDINVAPSLIDRDDAINENIKSGLVKITSNFENDNIGPVLTFRNETKSRQILHDYLYDDLNLQPEKNKGKILHDLTRQKNLYRLKMYTCWNTLLNNRPMNIGSRIDLFLATQSISENLIKSDIWPFLYGSDHCPIFCDIDMTNFPITTHVKRIKHFEAVSYYRLGMTKSIDTFFRSSRTKSTTPPSSSPAPSQSQSSKRTLTTPVYSSRKKLIGQSTLFKIVKEKEKQVEERATSSLFVDSDDDDNSIQPQEENVEKDGEKAIKKPISAVLFKDLLSVGNYGTTPRCDHKQPCVLRVTKRGPNSGRKFWCCGMKGVNNDTWSTEDQQPTAVLDPDNDQRCRFFKWAQKLN</sequence>
<dbReference type="SUPFAM" id="SSF56219">
    <property type="entry name" value="DNase I-like"/>
    <property type="match status" value="1"/>
</dbReference>
<dbReference type="InterPro" id="IPR036691">
    <property type="entry name" value="Endo/exonu/phosph_ase_sf"/>
</dbReference>
<gene>
    <name evidence="15" type="ORF">CANINC_004707</name>
</gene>
<feature type="binding site" evidence="10">
    <location>
        <position position="10"/>
    </location>
    <ligand>
        <name>Mg(2+)</name>
        <dbReference type="ChEBI" id="CHEBI:18420"/>
        <label>1</label>
    </ligand>
</feature>
<dbReference type="Proteomes" id="UP000307173">
    <property type="component" value="Unassembled WGS sequence"/>
</dbReference>
<dbReference type="PROSITE" id="PS51999">
    <property type="entry name" value="ZF_GRF"/>
    <property type="match status" value="1"/>
</dbReference>
<dbReference type="Gene3D" id="3.60.10.10">
    <property type="entry name" value="Endonuclease/exonuclease/phosphatase"/>
    <property type="match status" value="1"/>
</dbReference>
<feature type="compositionally biased region" description="Low complexity" evidence="13">
    <location>
        <begin position="341"/>
        <end position="363"/>
    </location>
</feature>
<feature type="region of interest" description="Disordered" evidence="13">
    <location>
        <begin position="341"/>
        <end position="370"/>
    </location>
</feature>
<evidence type="ECO:0000256" key="13">
    <source>
        <dbReference type="SAM" id="MobiDB-lite"/>
    </source>
</evidence>
<proteinExistence type="inferred from homology"/>
<evidence type="ECO:0000256" key="9">
    <source>
        <dbReference type="PIRSR" id="PIRSR604808-1"/>
    </source>
</evidence>
<feature type="active site" description="Proton donor/acceptor" evidence="9">
    <location>
        <position position="167"/>
    </location>
</feature>
<dbReference type="InterPro" id="IPR005135">
    <property type="entry name" value="Endo/exonuclease/phosphatase"/>
</dbReference>
<keyword evidence="4 12" id="KW-0863">Zinc-finger</keyword>
<evidence type="ECO:0000259" key="14">
    <source>
        <dbReference type="PROSITE" id="PS51999"/>
    </source>
</evidence>
<dbReference type="InterPro" id="IPR004808">
    <property type="entry name" value="AP_endonuc_1"/>
</dbReference>
<feature type="site" description="Interaction with DNA substrate" evidence="11">
    <location>
        <position position="297"/>
    </location>
</feature>
<evidence type="ECO:0000313" key="15">
    <source>
        <dbReference type="EMBL" id="TID15036.1"/>
    </source>
</evidence>
<keyword evidence="6" id="KW-0862">Zinc</keyword>
<feature type="site" description="Transition state stabilizer" evidence="11">
    <location>
        <position position="169"/>
    </location>
</feature>
<feature type="site" description="Important for catalytic activity" evidence="11">
    <location>
        <position position="271"/>
    </location>
</feature>
<evidence type="ECO:0000256" key="2">
    <source>
        <dbReference type="ARBA" id="ARBA00013541"/>
    </source>
</evidence>
<comment type="caution">
    <text evidence="15">The sequence shown here is derived from an EMBL/GenBank/DDBJ whole genome shotgun (WGS) entry which is preliminary data.</text>
</comment>
<dbReference type="STRING" id="52247.A0A4V4NF72"/>
<dbReference type="GO" id="GO:0008311">
    <property type="term" value="F:double-stranded DNA 3'-5' DNA exonuclease activity"/>
    <property type="evidence" value="ECO:0007669"/>
    <property type="project" value="TreeGrafter"/>
</dbReference>
<evidence type="ECO:0000256" key="5">
    <source>
        <dbReference type="ARBA" id="ARBA00022801"/>
    </source>
</evidence>
<keyword evidence="5" id="KW-0378">Hydrolase</keyword>
<comment type="cofactor">
    <cofactor evidence="10">
        <name>Mg(2+)</name>
        <dbReference type="ChEBI" id="CHEBI:18420"/>
    </cofactor>
    <cofactor evidence="10">
        <name>Mn(2+)</name>
        <dbReference type="ChEBI" id="CHEBI:29035"/>
    </cofactor>
    <text evidence="10">Probably binds two magnesium or manganese ions per subunit.</text>
</comment>
<protein>
    <recommendedName>
        <fullName evidence="2">DNA-(apurinic or apyrimidinic site) endonuclease 2</fullName>
    </recommendedName>
</protein>
<evidence type="ECO:0000256" key="3">
    <source>
        <dbReference type="ARBA" id="ARBA00022723"/>
    </source>
</evidence>
<reference evidence="15 16" key="1">
    <citation type="journal article" date="2019" name="Front. Genet.">
        <title>Whole-Genome Sequencing of the Opportunistic Yeast Pathogen Candida inconspicua Uncovers Its Hybrid Origin.</title>
        <authorList>
            <person name="Mixao V."/>
            <person name="Hansen A.P."/>
            <person name="Saus E."/>
            <person name="Boekhout T."/>
            <person name="Lass-Florl C."/>
            <person name="Gabaldon T."/>
        </authorList>
    </citation>
    <scope>NUCLEOTIDE SEQUENCE [LARGE SCALE GENOMIC DNA]</scope>
    <source>
        <strain evidence="15 16">CBS 180</strain>
    </source>
</reference>
<evidence type="ECO:0000256" key="8">
    <source>
        <dbReference type="ARBA" id="ARBA00023242"/>
    </source>
</evidence>